<evidence type="ECO:0000313" key="9">
    <source>
        <dbReference type="Proteomes" id="UP000302163"/>
    </source>
</evidence>
<dbReference type="InterPro" id="IPR051316">
    <property type="entry name" value="Zinc-reg_GTPase_activator"/>
</dbReference>
<dbReference type="GO" id="GO:0016787">
    <property type="term" value="F:hydrolase activity"/>
    <property type="evidence" value="ECO:0007669"/>
    <property type="project" value="UniProtKB-KW"/>
</dbReference>
<evidence type="ECO:0000256" key="6">
    <source>
        <dbReference type="ARBA" id="ARBA00049117"/>
    </source>
</evidence>
<dbReference type="PANTHER" id="PTHR13748:SF62">
    <property type="entry name" value="COBW DOMAIN-CONTAINING PROTEIN"/>
    <property type="match status" value="1"/>
</dbReference>
<dbReference type="Gene3D" id="3.40.50.300">
    <property type="entry name" value="P-loop containing nucleotide triphosphate hydrolases"/>
    <property type="match status" value="1"/>
</dbReference>
<dbReference type="SUPFAM" id="SSF90002">
    <property type="entry name" value="Hypothetical protein YjiA, C-terminal domain"/>
    <property type="match status" value="1"/>
</dbReference>
<dbReference type="InterPro" id="IPR003495">
    <property type="entry name" value="CobW/HypB/UreG_nucleotide-bd"/>
</dbReference>
<dbReference type="KEGG" id="izh:FEM41_12980"/>
<dbReference type="Proteomes" id="UP000302163">
    <property type="component" value="Chromosome"/>
</dbReference>
<dbReference type="OrthoDB" id="9808822at2"/>
<keyword evidence="3" id="KW-0143">Chaperone</keyword>
<evidence type="ECO:0000256" key="4">
    <source>
        <dbReference type="ARBA" id="ARBA00034320"/>
    </source>
</evidence>
<sequence length="341" mass="37290">MNDVVSVTILTGFLGAGKTTLLNYFLTHHGDAPVAILENEFGAVNIDGALLRGGDSVNVVELSNGCVCCSVRGEFSAALNELLDKRAWGDIQFDRLIVETTGLADPGPVIQTFFVDERLREAMRLDAVIALTDCQHVQRQLDEHPVAAAQIGFADRILLTKADLCDEAQVEAALARIHRINSKAEILHITNGECPAELWLDIGAFELSDANLVSEGFHIIRAGAEQPQRFMPFRQAPQGQRSWDDAIQAHVFEAGRLDLKKIGAFMEQCIETYGNDMLRYKGVLAIADNSQRLVVQGVHKVVGFDYGAEWESPDGAFSRLVIIGRYLPVDELRAGFAATAA</sequence>
<evidence type="ECO:0000259" key="7">
    <source>
        <dbReference type="SMART" id="SM00833"/>
    </source>
</evidence>
<keyword evidence="1" id="KW-0547">Nucleotide-binding</keyword>
<comment type="function">
    <text evidence="5">Zinc chaperone that directly transfers zinc cofactor to target proteins, thereby activating them. Zinc is transferred from the CXCC motif in the GTPase domain to the zinc binding site in target proteins in a process requiring GTP hydrolysis.</text>
</comment>
<gene>
    <name evidence="8" type="ORF">FEM41_12980</name>
</gene>
<dbReference type="InterPro" id="IPR027417">
    <property type="entry name" value="P-loop_NTPase"/>
</dbReference>
<dbReference type="EMBL" id="CP040428">
    <property type="protein sequence ID" value="QCT20498.1"/>
    <property type="molecule type" value="Genomic_DNA"/>
</dbReference>
<dbReference type="GO" id="GO:0005737">
    <property type="term" value="C:cytoplasm"/>
    <property type="evidence" value="ECO:0007669"/>
    <property type="project" value="TreeGrafter"/>
</dbReference>
<evidence type="ECO:0000256" key="3">
    <source>
        <dbReference type="ARBA" id="ARBA00023186"/>
    </source>
</evidence>
<comment type="similarity">
    <text evidence="4">Belongs to the SIMIBI class G3E GTPase family. ZNG1 subfamily.</text>
</comment>
<dbReference type="GO" id="GO:0000166">
    <property type="term" value="F:nucleotide binding"/>
    <property type="evidence" value="ECO:0007669"/>
    <property type="project" value="UniProtKB-KW"/>
</dbReference>
<name>A0A4P8YL11_9ENTR</name>
<dbReference type="InterPro" id="IPR011629">
    <property type="entry name" value="CobW-like_C"/>
</dbReference>
<evidence type="ECO:0000256" key="1">
    <source>
        <dbReference type="ARBA" id="ARBA00022741"/>
    </source>
</evidence>
<dbReference type="AlphaFoldDB" id="A0A4P8YL11"/>
<protein>
    <submittedName>
        <fullName evidence="8">GTP-binding protein</fullName>
    </submittedName>
</protein>
<evidence type="ECO:0000256" key="2">
    <source>
        <dbReference type="ARBA" id="ARBA00022801"/>
    </source>
</evidence>
<dbReference type="CDD" id="cd03112">
    <property type="entry name" value="CobW-like"/>
    <property type="match status" value="1"/>
</dbReference>
<feature type="domain" description="CobW C-terminal" evidence="7">
    <location>
        <begin position="247"/>
        <end position="340"/>
    </location>
</feature>
<dbReference type="RefSeq" id="WP_138096373.1">
    <property type="nucleotide sequence ID" value="NZ_CP040428.1"/>
</dbReference>
<dbReference type="SMART" id="SM00833">
    <property type="entry name" value="CobW_C"/>
    <property type="match status" value="1"/>
</dbReference>
<comment type="catalytic activity">
    <reaction evidence="6">
        <text>GTP + H2O = GDP + phosphate + H(+)</text>
        <dbReference type="Rhea" id="RHEA:19669"/>
        <dbReference type="ChEBI" id="CHEBI:15377"/>
        <dbReference type="ChEBI" id="CHEBI:15378"/>
        <dbReference type="ChEBI" id="CHEBI:37565"/>
        <dbReference type="ChEBI" id="CHEBI:43474"/>
        <dbReference type="ChEBI" id="CHEBI:58189"/>
    </reaction>
    <physiologicalReaction direction="left-to-right" evidence="6">
        <dbReference type="Rhea" id="RHEA:19670"/>
    </physiologicalReaction>
</comment>
<keyword evidence="2" id="KW-0378">Hydrolase</keyword>
<keyword evidence="9" id="KW-1185">Reference proteome</keyword>
<dbReference type="SUPFAM" id="SSF52540">
    <property type="entry name" value="P-loop containing nucleoside triphosphate hydrolases"/>
    <property type="match status" value="1"/>
</dbReference>
<dbReference type="Gene3D" id="3.30.1220.10">
    <property type="entry name" value="CobW-like, C-terminal domain"/>
    <property type="match status" value="1"/>
</dbReference>
<organism evidence="8 9">
    <name type="scientific">Jejubacter calystegiae</name>
    <dbReference type="NCBI Taxonomy" id="2579935"/>
    <lineage>
        <taxon>Bacteria</taxon>
        <taxon>Pseudomonadati</taxon>
        <taxon>Pseudomonadota</taxon>
        <taxon>Gammaproteobacteria</taxon>
        <taxon>Enterobacterales</taxon>
        <taxon>Enterobacteriaceae</taxon>
        <taxon>Jejubacter</taxon>
    </lineage>
</organism>
<evidence type="ECO:0000313" key="8">
    <source>
        <dbReference type="EMBL" id="QCT20498.1"/>
    </source>
</evidence>
<proteinExistence type="inferred from homology"/>
<evidence type="ECO:0000256" key="5">
    <source>
        <dbReference type="ARBA" id="ARBA00045658"/>
    </source>
</evidence>
<accession>A0A4P8YL11</accession>
<dbReference type="InterPro" id="IPR036627">
    <property type="entry name" value="CobW-likC_sf"/>
</dbReference>
<reference evidence="8 9" key="1">
    <citation type="submission" date="2019-05" db="EMBL/GenBank/DDBJ databases">
        <title>Complete genome sequence of Izhakiella calystegiae KSNA2, an endophyte isolated from beach morning glory (Calystegia soldanella).</title>
        <authorList>
            <person name="Jiang L."/>
            <person name="Jeong J.C."/>
            <person name="Kim C.Y."/>
            <person name="Kim D.H."/>
            <person name="Kim S.W."/>
            <person name="Lee j."/>
        </authorList>
    </citation>
    <scope>NUCLEOTIDE SEQUENCE [LARGE SCALE GENOMIC DNA]</scope>
    <source>
        <strain evidence="8 9">KSNA2</strain>
    </source>
</reference>
<dbReference type="Pfam" id="PF07683">
    <property type="entry name" value="CobW_C"/>
    <property type="match status" value="1"/>
</dbReference>
<dbReference type="Pfam" id="PF02492">
    <property type="entry name" value="cobW"/>
    <property type="match status" value="1"/>
</dbReference>
<dbReference type="PANTHER" id="PTHR13748">
    <property type="entry name" value="COBW-RELATED"/>
    <property type="match status" value="1"/>
</dbReference>